<keyword evidence="3" id="KW-0408">Iron</keyword>
<dbReference type="PROSITE" id="PS51725">
    <property type="entry name" value="ABM"/>
    <property type="match status" value="1"/>
</dbReference>
<dbReference type="RefSeq" id="WP_267636219.1">
    <property type="nucleotide sequence ID" value="NZ_JAODIY010000004.1"/>
</dbReference>
<dbReference type="InterPro" id="IPR007138">
    <property type="entry name" value="ABM_dom"/>
</dbReference>
<gene>
    <name evidence="6" type="ORF">ACFQJ7_04090</name>
</gene>
<feature type="compositionally biased region" description="Basic and acidic residues" evidence="4">
    <location>
        <begin position="265"/>
        <end position="276"/>
    </location>
</feature>
<dbReference type="PANTHER" id="PTHR36843">
    <property type="entry name" value="HEME-DEPENDENT PEROXIDASE YWFI-RELATED"/>
    <property type="match status" value="1"/>
</dbReference>
<dbReference type="Pfam" id="PF06778">
    <property type="entry name" value="Chlor_dismutase"/>
    <property type="match status" value="1"/>
</dbReference>
<evidence type="ECO:0000256" key="3">
    <source>
        <dbReference type="ARBA" id="ARBA00023004"/>
    </source>
</evidence>
<dbReference type="PANTHER" id="PTHR36843:SF1">
    <property type="entry name" value="COPROHEME DECARBOXYLASE"/>
    <property type="match status" value="1"/>
</dbReference>
<accession>A0ABD5X219</accession>
<comment type="caution">
    <text evidence="6">The sequence shown here is derived from an EMBL/GenBank/DDBJ whole genome shotgun (WGS) entry which is preliminary data.</text>
</comment>
<dbReference type="AlphaFoldDB" id="A0ABD5X219"/>
<dbReference type="InterPro" id="IPR011008">
    <property type="entry name" value="Dimeric_a/b-barrel"/>
</dbReference>
<name>A0ABD5X219_9EURY</name>
<dbReference type="Pfam" id="PF03992">
    <property type="entry name" value="ABM"/>
    <property type="match status" value="1"/>
</dbReference>
<protein>
    <submittedName>
        <fullName evidence="6">Heme-binding protein</fullName>
    </submittedName>
</protein>
<feature type="region of interest" description="Disordered" evidence="4">
    <location>
        <begin position="254"/>
        <end position="315"/>
    </location>
</feature>
<dbReference type="NCBIfam" id="NF008913">
    <property type="entry name" value="PRK12276.1"/>
    <property type="match status" value="1"/>
</dbReference>
<evidence type="ECO:0000256" key="4">
    <source>
        <dbReference type="SAM" id="MobiDB-lite"/>
    </source>
</evidence>
<feature type="domain" description="ABM" evidence="5">
    <location>
        <begin position="541"/>
        <end position="629"/>
    </location>
</feature>
<dbReference type="Gene3D" id="3.30.70.1030">
    <property type="entry name" value="Apc35880, domain 1"/>
    <property type="match status" value="2"/>
</dbReference>
<dbReference type="NCBIfam" id="NF007124">
    <property type="entry name" value="PRK09565.1"/>
    <property type="match status" value="1"/>
</dbReference>
<evidence type="ECO:0000313" key="6">
    <source>
        <dbReference type="EMBL" id="MFC7125220.1"/>
    </source>
</evidence>
<keyword evidence="1" id="KW-0349">Heme</keyword>
<dbReference type="InterPro" id="IPR010644">
    <property type="entry name" value="ChdC/CLD"/>
</dbReference>
<evidence type="ECO:0000256" key="1">
    <source>
        <dbReference type="ARBA" id="ARBA00022617"/>
    </source>
</evidence>
<dbReference type="Gene3D" id="3.30.70.100">
    <property type="match status" value="1"/>
</dbReference>
<dbReference type="GO" id="GO:0046872">
    <property type="term" value="F:metal ion binding"/>
    <property type="evidence" value="ECO:0007669"/>
    <property type="project" value="UniProtKB-KW"/>
</dbReference>
<evidence type="ECO:0000313" key="7">
    <source>
        <dbReference type="Proteomes" id="UP001596414"/>
    </source>
</evidence>
<proteinExistence type="predicted"/>
<sequence length="631" mass="69909">MPEPRDPPPTDEGWYALHDFRTIDWDAWRATPEHERDRILDEAIDHLESTIAVDEAEEGATAIYSILGHKADFLVLHLRPSTAHIGALERGFEGTAFAEFTERQTSFVSVTEASGYSERARDYFEGDLDEDSGLANYIRTRLHPTIPDATHVCFYPMDKRRQPEQNWYELSFQERADHMEAHGDIGRDYGGRVVQMITGAIAIDDWEWGVTLWGDDLVDMKDLLYEMRFDPSTSQFAEFGSFYVGRRMTPTDLPALLAGEPVPAPDEHSSEDKTESSGDSVDSVAVHPDEATEEPTDDESAGESGKPPIADTDGTWQEETEIAGRLVRLGITPGEEFEQEGYALVLYSDADAQELANEVDSLRENFDHYDSHVLTNVRAESGQSAIISIWDAERAADTAYGFLQDLPGISESYGGTVEGLDGTTETDDVGTPQAAEESADIRETLSDLDVYGGQPHGEDMVALVLYSESELATLESEVVDLSDGFDRYDTHEGTAVYNDPDGDTAAVVSLWETVDAAETASDYLAELPDIVGWADQGDGFETMGMFYTVKPEKRGAFVETFGEVGSMLDGMDGHRDTALLVNTDDENDMFIASRWDSKEHAMEFFQSDAFAETLDAGREMLADKPRHVFLA</sequence>
<reference evidence="6 7" key="1">
    <citation type="journal article" date="2014" name="Int. J. Syst. Evol. Microbiol.">
        <title>Complete genome sequence of Corynebacterium casei LMG S-19264T (=DSM 44701T), isolated from a smear-ripened cheese.</title>
        <authorList>
            <consortium name="US DOE Joint Genome Institute (JGI-PGF)"/>
            <person name="Walter F."/>
            <person name="Albersmeier A."/>
            <person name="Kalinowski J."/>
            <person name="Ruckert C."/>
        </authorList>
    </citation>
    <scope>NUCLEOTIDE SEQUENCE [LARGE SCALE GENOMIC DNA]</scope>
    <source>
        <strain evidence="6 7">CGMCC 4.7215</strain>
    </source>
</reference>
<evidence type="ECO:0000259" key="5">
    <source>
        <dbReference type="PROSITE" id="PS51725"/>
    </source>
</evidence>
<dbReference type="SUPFAM" id="SSF54909">
    <property type="entry name" value="Dimeric alpha+beta barrel"/>
    <property type="match status" value="2"/>
</dbReference>
<keyword evidence="2" id="KW-0479">Metal-binding</keyword>
<dbReference type="EMBL" id="JBHSZQ010000004">
    <property type="protein sequence ID" value="MFC7125220.1"/>
    <property type="molecule type" value="Genomic_DNA"/>
</dbReference>
<dbReference type="Proteomes" id="UP001596414">
    <property type="component" value="Unassembled WGS sequence"/>
</dbReference>
<organism evidence="6 7">
    <name type="scientific">Halovenus rubra</name>
    <dbReference type="NCBI Taxonomy" id="869890"/>
    <lineage>
        <taxon>Archaea</taxon>
        <taxon>Methanobacteriati</taxon>
        <taxon>Methanobacteriota</taxon>
        <taxon>Stenosarchaea group</taxon>
        <taxon>Halobacteria</taxon>
        <taxon>Halobacteriales</taxon>
        <taxon>Haloarculaceae</taxon>
        <taxon>Halovenus</taxon>
    </lineage>
</organism>
<feature type="compositionally biased region" description="Acidic residues" evidence="4">
    <location>
        <begin position="291"/>
        <end position="301"/>
    </location>
</feature>
<evidence type="ECO:0000256" key="2">
    <source>
        <dbReference type="ARBA" id="ARBA00022723"/>
    </source>
</evidence>